<protein>
    <recommendedName>
        <fullName evidence="2">histidine kinase</fullName>
        <ecNumber evidence="2">2.7.13.3</ecNumber>
    </recommendedName>
</protein>
<dbReference type="InterPro" id="IPR036890">
    <property type="entry name" value="HATPase_C_sf"/>
</dbReference>
<evidence type="ECO:0000256" key="3">
    <source>
        <dbReference type="ARBA" id="ARBA00022553"/>
    </source>
</evidence>
<feature type="transmembrane region" description="Helical" evidence="9">
    <location>
        <begin position="7"/>
        <end position="26"/>
    </location>
</feature>
<keyword evidence="9" id="KW-0472">Membrane</keyword>
<reference evidence="11 12" key="1">
    <citation type="submission" date="2016-11" db="EMBL/GenBank/DDBJ databases">
        <authorList>
            <person name="Jaros S."/>
            <person name="Januszkiewicz K."/>
            <person name="Wedrychowicz H."/>
        </authorList>
    </citation>
    <scope>NUCLEOTIDE SEQUENCE [LARGE SCALE GENOMIC DNA]</scope>
    <source>
        <strain evidence="11 12">DSM 46144</strain>
    </source>
</reference>
<dbReference type="PANTHER" id="PTHR24421:SF10">
    <property type="entry name" value="NITRATE_NITRITE SENSOR PROTEIN NARQ"/>
    <property type="match status" value="1"/>
</dbReference>
<evidence type="ECO:0000256" key="4">
    <source>
        <dbReference type="ARBA" id="ARBA00022679"/>
    </source>
</evidence>
<feature type="transmembrane region" description="Helical" evidence="9">
    <location>
        <begin position="206"/>
        <end position="225"/>
    </location>
</feature>
<evidence type="ECO:0000256" key="5">
    <source>
        <dbReference type="ARBA" id="ARBA00022741"/>
    </source>
</evidence>
<keyword evidence="6 11" id="KW-0418">Kinase</keyword>
<evidence type="ECO:0000256" key="6">
    <source>
        <dbReference type="ARBA" id="ARBA00022777"/>
    </source>
</evidence>
<proteinExistence type="predicted"/>
<dbReference type="GO" id="GO:0016020">
    <property type="term" value="C:membrane"/>
    <property type="evidence" value="ECO:0007669"/>
    <property type="project" value="InterPro"/>
</dbReference>
<dbReference type="GO" id="GO:0046983">
    <property type="term" value="F:protein dimerization activity"/>
    <property type="evidence" value="ECO:0007669"/>
    <property type="project" value="InterPro"/>
</dbReference>
<evidence type="ECO:0000259" key="10">
    <source>
        <dbReference type="Pfam" id="PF07730"/>
    </source>
</evidence>
<dbReference type="EC" id="2.7.13.3" evidence="2"/>
<dbReference type="GO" id="GO:0005524">
    <property type="term" value="F:ATP binding"/>
    <property type="evidence" value="ECO:0007669"/>
    <property type="project" value="UniProtKB-KW"/>
</dbReference>
<feature type="transmembrane region" description="Helical" evidence="9">
    <location>
        <begin position="32"/>
        <end position="49"/>
    </location>
</feature>
<keyword evidence="8" id="KW-0902">Two-component regulatory system</keyword>
<feature type="transmembrane region" description="Helical" evidence="9">
    <location>
        <begin position="175"/>
        <end position="194"/>
    </location>
</feature>
<dbReference type="Proteomes" id="UP000184440">
    <property type="component" value="Unassembled WGS sequence"/>
</dbReference>
<feature type="transmembrane region" description="Helical" evidence="9">
    <location>
        <begin position="89"/>
        <end position="112"/>
    </location>
</feature>
<keyword evidence="7" id="KW-0067">ATP-binding</keyword>
<keyword evidence="9" id="KW-0812">Transmembrane</keyword>
<keyword evidence="4" id="KW-0808">Transferase</keyword>
<dbReference type="Gene3D" id="3.30.565.10">
    <property type="entry name" value="Histidine kinase-like ATPase, C-terminal domain"/>
    <property type="match status" value="1"/>
</dbReference>
<comment type="catalytic activity">
    <reaction evidence="1">
        <text>ATP + protein L-histidine = ADP + protein N-phospho-L-histidine.</text>
        <dbReference type="EC" id="2.7.13.3"/>
    </reaction>
</comment>
<keyword evidence="5" id="KW-0547">Nucleotide-binding</keyword>
<feature type="transmembrane region" description="Helical" evidence="9">
    <location>
        <begin position="124"/>
        <end position="143"/>
    </location>
</feature>
<evidence type="ECO:0000313" key="12">
    <source>
        <dbReference type="Proteomes" id="UP000184440"/>
    </source>
</evidence>
<feature type="domain" description="Signal transduction histidine kinase subgroup 3 dimerisation and phosphoacceptor" evidence="10">
    <location>
        <begin position="454"/>
        <end position="521"/>
    </location>
</feature>
<dbReference type="SUPFAM" id="SSF55874">
    <property type="entry name" value="ATPase domain of HSP90 chaperone/DNA topoisomerase II/histidine kinase"/>
    <property type="match status" value="1"/>
</dbReference>
<dbReference type="Pfam" id="PF07730">
    <property type="entry name" value="HisKA_3"/>
    <property type="match status" value="1"/>
</dbReference>
<dbReference type="EMBL" id="FRCS01000021">
    <property type="protein sequence ID" value="SHN47237.1"/>
    <property type="molecule type" value="Genomic_DNA"/>
</dbReference>
<dbReference type="Gene3D" id="1.20.5.1930">
    <property type="match status" value="1"/>
</dbReference>
<feature type="transmembrane region" description="Helical" evidence="9">
    <location>
        <begin position="58"/>
        <end position="77"/>
    </location>
</feature>
<evidence type="ECO:0000256" key="9">
    <source>
        <dbReference type="SAM" id="Phobius"/>
    </source>
</evidence>
<dbReference type="InterPro" id="IPR011712">
    <property type="entry name" value="Sig_transdc_His_kin_sub3_dim/P"/>
</dbReference>
<dbReference type="AlphaFoldDB" id="A0A1M7RLP1"/>
<evidence type="ECO:0000256" key="2">
    <source>
        <dbReference type="ARBA" id="ARBA00012438"/>
    </source>
</evidence>
<keyword evidence="9" id="KW-1133">Transmembrane helix</keyword>
<accession>A0A1M7RLP1</accession>
<gene>
    <name evidence="11" type="ORF">SAMN05443668_12185</name>
</gene>
<feature type="transmembrane region" description="Helical" evidence="9">
    <location>
        <begin position="231"/>
        <end position="250"/>
    </location>
</feature>
<keyword evidence="3" id="KW-0597">Phosphoprotein</keyword>
<dbReference type="GO" id="GO:0000155">
    <property type="term" value="F:phosphorelay sensor kinase activity"/>
    <property type="evidence" value="ECO:0007669"/>
    <property type="project" value="InterPro"/>
</dbReference>
<evidence type="ECO:0000256" key="7">
    <source>
        <dbReference type="ARBA" id="ARBA00022840"/>
    </source>
</evidence>
<keyword evidence="12" id="KW-1185">Reference proteome</keyword>
<evidence type="ECO:0000256" key="8">
    <source>
        <dbReference type="ARBA" id="ARBA00023012"/>
    </source>
</evidence>
<evidence type="ECO:0000256" key="1">
    <source>
        <dbReference type="ARBA" id="ARBA00000085"/>
    </source>
</evidence>
<dbReference type="OrthoDB" id="4198152at2"/>
<dbReference type="PANTHER" id="PTHR24421">
    <property type="entry name" value="NITRATE/NITRITE SENSOR PROTEIN NARX-RELATED"/>
    <property type="match status" value="1"/>
</dbReference>
<sequence>MARTALLGPAIGAVTSGLVVGGFALGVHLGNLHNGLIAVAFTTVGLYVTRQRPGNREGWLFVAVGVTHALMFAGRQYGLHPGPLPGASWIGWFGVWPLPLVLVLVGVTLMCFPTGRLPSPGWRPVVVVLAVAGLVLAVVSALWPVEYARTELVAPHPLSLPGSAGATAFYDVARAVAYLLFQLAGVVCLVVRLARAPSDEARQVRWVVFTGAATALIMVGGLVLLRSPLPGVLAVPAIPVAAGAAILKYHLYGIDPVINRTLVFGTMAVAVTLGYIVVVAGVGQLLDGQGTMLSLVATAVVAVAFEPLRQRVQRAADRLVYGRRATPYEALSRLSAHLAAPAGGLLDGVCATIADGARARQVVLWTGPPDELRAVSAWPASTLPAAPRALTELQATPVVHDGRFRGALTVTKPPGEVLSTAERRLVGDLAAQAGLILELRATAQRLVAAGDAARRRVERDLHDGVQQRLVTVAFELGSLVRLATAQGSAELSAKAEAARVQLLEATAELRETARGLHPAVLTQDGLVAAVEFLADRSAVPVRLTVDVGRRLAPEVEATAFFVLSECLTNVAKHAGAGLVTVRAELTDDGLVLEVADDGIGGAVVRPGSGLEGLTDRLALLDARLVINSEPTGTQVRTVIPCG</sequence>
<feature type="transmembrane region" description="Helical" evidence="9">
    <location>
        <begin position="262"/>
        <end position="286"/>
    </location>
</feature>
<evidence type="ECO:0000313" key="11">
    <source>
        <dbReference type="EMBL" id="SHN47237.1"/>
    </source>
</evidence>
<dbReference type="STRING" id="134849.SAMN05443668_12185"/>
<dbReference type="RefSeq" id="WP_073264876.1">
    <property type="nucleotide sequence ID" value="NZ_FRCS01000021.1"/>
</dbReference>
<dbReference type="CDD" id="cd16917">
    <property type="entry name" value="HATPase_UhpB-NarQ-NarX-like"/>
    <property type="match status" value="1"/>
</dbReference>
<organism evidence="11 12">
    <name type="scientific">Cryptosporangium aurantiacum</name>
    <dbReference type="NCBI Taxonomy" id="134849"/>
    <lineage>
        <taxon>Bacteria</taxon>
        <taxon>Bacillati</taxon>
        <taxon>Actinomycetota</taxon>
        <taxon>Actinomycetes</taxon>
        <taxon>Cryptosporangiales</taxon>
        <taxon>Cryptosporangiaceae</taxon>
        <taxon>Cryptosporangium</taxon>
    </lineage>
</organism>
<name>A0A1M7RLP1_9ACTN</name>
<dbReference type="InterPro" id="IPR050482">
    <property type="entry name" value="Sensor_HK_TwoCompSys"/>
</dbReference>